<evidence type="ECO:0000313" key="2">
    <source>
        <dbReference type="EMBL" id="KZN44293.1"/>
    </source>
</evidence>
<reference evidence="2 3" key="1">
    <citation type="submission" date="2013-07" db="EMBL/GenBank/DDBJ databases">
        <title>Comparative Genomic and Metabolomic Analysis of Twelve Strains of Pseudoalteromonas luteoviolacea.</title>
        <authorList>
            <person name="Vynne N.G."/>
            <person name="Mansson M."/>
            <person name="Gram L."/>
        </authorList>
    </citation>
    <scope>NUCLEOTIDE SEQUENCE [LARGE SCALE GENOMIC DNA]</scope>
    <source>
        <strain evidence="2 3">NCIMB 1942</strain>
    </source>
</reference>
<dbReference type="PATRIC" id="fig|1365253.3.peg.4091"/>
<proteinExistence type="predicted"/>
<dbReference type="AlphaFoldDB" id="A0A162A509"/>
<dbReference type="OrthoDB" id="10016559at2"/>
<organism evidence="2 3">
    <name type="scientific">Pseudoalteromonas luteoviolacea NCIMB 1942</name>
    <dbReference type="NCBI Taxonomy" id="1365253"/>
    <lineage>
        <taxon>Bacteria</taxon>
        <taxon>Pseudomonadati</taxon>
        <taxon>Pseudomonadota</taxon>
        <taxon>Gammaproteobacteria</taxon>
        <taxon>Alteromonadales</taxon>
        <taxon>Pseudoalteromonadaceae</taxon>
        <taxon>Pseudoalteromonas</taxon>
    </lineage>
</organism>
<dbReference type="RefSeq" id="WP_063378481.1">
    <property type="nucleotide sequence ID" value="NZ_AUXT01000195.1"/>
</dbReference>
<gene>
    <name evidence="2" type="ORF">N482_16760</name>
</gene>
<dbReference type="EMBL" id="AUXT01000195">
    <property type="protein sequence ID" value="KZN44293.1"/>
    <property type="molecule type" value="Genomic_DNA"/>
</dbReference>
<comment type="caution">
    <text evidence="2">The sequence shown here is derived from an EMBL/GenBank/DDBJ whole genome shotgun (WGS) entry which is preliminary data.</text>
</comment>
<sequence>MRQTVFILCCVLFSLSSQARQYIYPENVYFFKTSWGVELAVSVSWNSSSKKLDYTIFNQQGIDTDIALREFASAALAKRIYRYYETTPCGHDCRTHYSIDDQLANGRKDGSNTQRESNLGWFSSFLNLFFSGAGTTTTTQLVNNIERNSGAENQSQFSIITSSSGYGSKATGICKITATTCVPIDAEVKHLGNKLTFKFNYKTSGGGTPSSETLAVTNLIDDYSASIEYACITTFTGSNGRMVAQTTCFRSN</sequence>
<dbReference type="Proteomes" id="UP000076587">
    <property type="component" value="Unassembled WGS sequence"/>
</dbReference>
<feature type="signal peptide" evidence="1">
    <location>
        <begin position="1"/>
        <end position="19"/>
    </location>
</feature>
<name>A0A162A509_9GAMM</name>
<evidence type="ECO:0000256" key="1">
    <source>
        <dbReference type="SAM" id="SignalP"/>
    </source>
</evidence>
<evidence type="ECO:0000313" key="3">
    <source>
        <dbReference type="Proteomes" id="UP000076587"/>
    </source>
</evidence>
<accession>A0A162A509</accession>
<protein>
    <submittedName>
        <fullName evidence="2">Uncharacterized protein</fullName>
    </submittedName>
</protein>
<keyword evidence="1" id="KW-0732">Signal</keyword>
<feature type="chain" id="PRO_5007831364" evidence="1">
    <location>
        <begin position="20"/>
        <end position="252"/>
    </location>
</feature>